<reference evidence="2" key="2">
    <citation type="submission" date="2021-12" db="EMBL/GenBank/DDBJ databases">
        <title>Resequencing data analysis of finger millet.</title>
        <authorList>
            <person name="Hatakeyama M."/>
            <person name="Aluri S."/>
            <person name="Balachadran M.T."/>
            <person name="Sivarajan S.R."/>
            <person name="Poveda L."/>
            <person name="Shimizu-Inatsugi R."/>
            <person name="Schlapbach R."/>
            <person name="Sreeman S.M."/>
            <person name="Shimizu K.K."/>
        </authorList>
    </citation>
    <scope>NUCLEOTIDE SEQUENCE</scope>
</reference>
<comment type="caution">
    <text evidence="2">The sequence shown here is derived from an EMBL/GenBank/DDBJ whole genome shotgun (WGS) entry which is preliminary data.</text>
</comment>
<dbReference type="InterPro" id="IPR036047">
    <property type="entry name" value="F-box-like_dom_sf"/>
</dbReference>
<dbReference type="PANTHER" id="PTHR33207">
    <property type="entry name" value="F-BOX DOMAIN CONTAINING PROTEIN-RELATED"/>
    <property type="match status" value="1"/>
</dbReference>
<organism evidence="2 3">
    <name type="scientific">Eleusine coracana subsp. coracana</name>
    <dbReference type="NCBI Taxonomy" id="191504"/>
    <lineage>
        <taxon>Eukaryota</taxon>
        <taxon>Viridiplantae</taxon>
        <taxon>Streptophyta</taxon>
        <taxon>Embryophyta</taxon>
        <taxon>Tracheophyta</taxon>
        <taxon>Spermatophyta</taxon>
        <taxon>Magnoliopsida</taxon>
        <taxon>Liliopsida</taxon>
        <taxon>Poales</taxon>
        <taxon>Poaceae</taxon>
        <taxon>PACMAD clade</taxon>
        <taxon>Chloridoideae</taxon>
        <taxon>Cynodonteae</taxon>
        <taxon>Eleusininae</taxon>
        <taxon>Eleusine</taxon>
    </lineage>
</organism>
<protein>
    <recommendedName>
        <fullName evidence="4">F-box domain-containing protein</fullName>
    </recommendedName>
</protein>
<evidence type="ECO:0000256" key="1">
    <source>
        <dbReference type="SAM" id="MobiDB-lite"/>
    </source>
</evidence>
<accession>A0AAV5G536</accession>
<name>A0AAV5G536_ELECO</name>
<dbReference type="SUPFAM" id="SSF81383">
    <property type="entry name" value="F-box domain"/>
    <property type="match status" value="1"/>
</dbReference>
<proteinExistence type="predicted"/>
<dbReference type="Proteomes" id="UP001054889">
    <property type="component" value="Unassembled WGS sequence"/>
</dbReference>
<gene>
    <name evidence="2" type="primary">gn00818</name>
    <name evidence="2" type="ORF">PR202_gn00818</name>
</gene>
<evidence type="ECO:0008006" key="4">
    <source>
        <dbReference type="Google" id="ProtNLM"/>
    </source>
</evidence>
<keyword evidence="3" id="KW-1185">Reference proteome</keyword>
<sequence length="416" mass="46555">MRLITAAGRKRPRRARETNAPVPTGSTSIYDLADELLELVFLHLSSPVCLVRAAAACRPWRRVIAAHGFLRRFRSLHGPHVLGHFNAGAKTQFVSASSPPGEVSLHVRSRLSHDFLANFYGLYLTDCRYGLLAFVHNKTSIVVCDPWTRQYRLLMPPLELKLDFPCYGAFLLDADETGTTSHMSNFRVLCVSFFVNKHGGMGRTSVSVSVFSATDNRWLSLATTNVDAGVVAAAILFLSILHTSKFFAGRVGGSLFWSFNGTTVIQVNESTGAFSSFFMSLGPAGVDDRGMDRGKVRAVVHKDSRTVRVVCIVEKELVVLQLMQGRGVCKQEKRVDLFQLCNVEEGPGRPWHFLELISDETVAPGCIMLSPNQKCSWMFLVDVETMEVERIEKRYWHKRQMLPYELPWPPTIKACL</sequence>
<dbReference type="EMBL" id="BQKI01000345">
    <property type="protein sequence ID" value="GJN41442.1"/>
    <property type="molecule type" value="Genomic_DNA"/>
</dbReference>
<feature type="region of interest" description="Disordered" evidence="1">
    <location>
        <begin position="1"/>
        <end position="22"/>
    </location>
</feature>
<dbReference type="Gene3D" id="1.20.1280.50">
    <property type="match status" value="1"/>
</dbReference>
<dbReference type="AlphaFoldDB" id="A0AAV5G536"/>
<evidence type="ECO:0000313" key="3">
    <source>
        <dbReference type="Proteomes" id="UP001054889"/>
    </source>
</evidence>
<evidence type="ECO:0000313" key="2">
    <source>
        <dbReference type="EMBL" id="GJN41442.1"/>
    </source>
</evidence>
<reference evidence="2" key="1">
    <citation type="journal article" date="2018" name="DNA Res.">
        <title>Multiple hybrid de novo genome assembly of finger millet, an orphan allotetraploid crop.</title>
        <authorList>
            <person name="Hatakeyama M."/>
            <person name="Aluri S."/>
            <person name="Balachadran M.T."/>
            <person name="Sivarajan S.R."/>
            <person name="Patrignani A."/>
            <person name="Gruter S."/>
            <person name="Poveda L."/>
            <person name="Shimizu-Inatsugi R."/>
            <person name="Baeten J."/>
            <person name="Francoijs K.J."/>
            <person name="Nataraja K.N."/>
            <person name="Reddy Y.A.N."/>
            <person name="Phadnis S."/>
            <person name="Ravikumar R.L."/>
            <person name="Schlapbach R."/>
            <person name="Sreeman S.M."/>
            <person name="Shimizu K.K."/>
        </authorList>
    </citation>
    <scope>NUCLEOTIDE SEQUENCE</scope>
</reference>